<reference evidence="2 3" key="1">
    <citation type="submission" date="2016-11" db="EMBL/GenBank/DDBJ databases">
        <title>Comparative genomics of Acidibacillus ferroxidans species.</title>
        <authorList>
            <person name="Oliveira G."/>
            <person name="Nunes G."/>
            <person name="Oliveira R."/>
            <person name="Araujo F."/>
            <person name="Salim A."/>
            <person name="Scholte L."/>
            <person name="Morais D."/>
            <person name="Nancucheo I."/>
            <person name="Johnson D.B."/>
            <person name="Grail B."/>
            <person name="Bittencourt J."/>
            <person name="Valadares R."/>
        </authorList>
    </citation>
    <scope>NUCLEOTIDE SEQUENCE [LARGE SCALE GENOMIC DNA]</scope>
    <source>
        <strain evidence="2 3">Y002</strain>
    </source>
</reference>
<dbReference type="PANTHER" id="PTHR37038:SF14">
    <property type="entry name" value="TRANSCRIPTIONAL ACTIVATOR"/>
    <property type="match status" value="1"/>
</dbReference>
<gene>
    <name evidence="2" type="ORF">BM613_09340</name>
</gene>
<dbReference type="InterPro" id="IPR053163">
    <property type="entry name" value="HTH-type_regulator_Rgg"/>
</dbReference>
<dbReference type="PANTHER" id="PTHR37038">
    <property type="entry name" value="TRANSCRIPTIONAL REGULATOR-RELATED"/>
    <property type="match status" value="1"/>
</dbReference>
<dbReference type="Proteomes" id="UP000245380">
    <property type="component" value="Unassembled WGS sequence"/>
</dbReference>
<accession>A0A2U3D7M7</accession>
<dbReference type="SMART" id="SM00530">
    <property type="entry name" value="HTH_XRE"/>
    <property type="match status" value="1"/>
</dbReference>
<evidence type="ECO:0000313" key="2">
    <source>
        <dbReference type="EMBL" id="PWI57290.1"/>
    </source>
</evidence>
<dbReference type="InterPro" id="IPR001387">
    <property type="entry name" value="Cro/C1-type_HTH"/>
</dbReference>
<feature type="domain" description="HTH cro/C1-type" evidence="1">
    <location>
        <begin position="9"/>
        <end position="62"/>
    </location>
</feature>
<evidence type="ECO:0000313" key="3">
    <source>
        <dbReference type="Proteomes" id="UP000245380"/>
    </source>
</evidence>
<name>A0A2U3D7M7_SULT2</name>
<proteinExistence type="predicted"/>
<dbReference type="EMBL" id="MPDK01000015">
    <property type="protein sequence ID" value="PWI57290.1"/>
    <property type="molecule type" value="Genomic_DNA"/>
</dbReference>
<dbReference type="SUPFAM" id="SSF48452">
    <property type="entry name" value="TPR-like"/>
    <property type="match status" value="1"/>
</dbReference>
<keyword evidence="3" id="KW-1185">Reference proteome</keyword>
<dbReference type="InterPro" id="IPR011990">
    <property type="entry name" value="TPR-like_helical_dom_sf"/>
</dbReference>
<dbReference type="InterPro" id="IPR019734">
    <property type="entry name" value="TPR_rpt"/>
</dbReference>
<dbReference type="CDD" id="cd00093">
    <property type="entry name" value="HTH_XRE"/>
    <property type="match status" value="1"/>
</dbReference>
<dbReference type="Pfam" id="PF01381">
    <property type="entry name" value="HTH_3"/>
    <property type="match status" value="1"/>
</dbReference>
<dbReference type="SUPFAM" id="SSF47413">
    <property type="entry name" value="lambda repressor-like DNA-binding domains"/>
    <property type="match status" value="1"/>
</dbReference>
<dbReference type="AlphaFoldDB" id="A0A2U3D7M7"/>
<dbReference type="SMART" id="SM00028">
    <property type="entry name" value="TPR"/>
    <property type="match status" value="4"/>
</dbReference>
<organism evidence="2 3">
    <name type="scientific">Sulfoacidibacillus thermotolerans</name>
    <name type="common">Acidibacillus sulfuroxidans</name>
    <dbReference type="NCBI Taxonomy" id="1765684"/>
    <lineage>
        <taxon>Bacteria</taxon>
        <taxon>Bacillati</taxon>
        <taxon>Bacillota</taxon>
        <taxon>Bacilli</taxon>
        <taxon>Bacillales</taxon>
        <taxon>Alicyclobacillaceae</taxon>
        <taxon>Sulfoacidibacillus</taxon>
    </lineage>
</organism>
<dbReference type="Gene3D" id="1.25.40.10">
    <property type="entry name" value="Tetratricopeptide repeat domain"/>
    <property type="match status" value="1"/>
</dbReference>
<evidence type="ECO:0000259" key="1">
    <source>
        <dbReference type="PROSITE" id="PS50943"/>
    </source>
</evidence>
<dbReference type="PROSITE" id="PS50943">
    <property type="entry name" value="HTH_CROC1"/>
    <property type="match status" value="1"/>
</dbReference>
<dbReference type="InterPro" id="IPR010982">
    <property type="entry name" value="Lambda_DNA-bd_dom_sf"/>
</dbReference>
<dbReference type="RefSeq" id="WP_181363017.1">
    <property type="nucleotide sequence ID" value="NZ_MPDK01000015.1"/>
</dbReference>
<comment type="caution">
    <text evidence="2">The sequence shown here is derived from an EMBL/GenBank/DDBJ whole genome shotgun (WGS) entry which is preliminary data.</text>
</comment>
<dbReference type="GO" id="GO:0003677">
    <property type="term" value="F:DNA binding"/>
    <property type="evidence" value="ECO:0007669"/>
    <property type="project" value="InterPro"/>
</dbReference>
<sequence>MSSLIGQKIRELRLARGLTQTQLAEGIVTPSMISQIEAGKAQPSESLLKKLAQRLETPEETLSLTPSKSEAVSKRMEVIETCLLFKRFDEAEQLISNSFDTPAGHVELHYFRAKLYAAKRQFALAYHTVDTALTLAIEQSRHDLLPELFLLQGNILFETGDIEIALHLFDQAKRAFDRRTQRKGILHANICMRLGECHRLLGHEQKARACAEEAATSVAVGEHALYLAQDHLSQALQLLQQGKEKEAGRLAAEARTLHQVVQWIESSLEADLLRIMQMLEQSDLQGADALLSSCLTRGCFAMSETLHTRLQFLFAESLVAHGDLETALVQIDSLIAQDPNTPSVERLHALTFTIRAIVYHDKQKLIALAQTALQDALYYHRLSLAAELSTIVGRAHLRIGQPDLAKLTLVNLDRQIHSVS</sequence>
<protein>
    <recommendedName>
        <fullName evidence="1">HTH cro/C1-type domain-containing protein</fullName>
    </recommendedName>
</protein>